<evidence type="ECO:0008006" key="3">
    <source>
        <dbReference type="Google" id="ProtNLM"/>
    </source>
</evidence>
<keyword evidence="2" id="KW-1185">Reference proteome</keyword>
<dbReference type="PANTHER" id="PTHR37031:SF2">
    <property type="entry name" value="PHOD-LIKE PHOSPHATASE METALLOPHOSPHATASE DOMAIN-CONTAINING PROTEIN"/>
    <property type="match status" value="1"/>
</dbReference>
<evidence type="ECO:0000313" key="2">
    <source>
        <dbReference type="Proteomes" id="UP000272117"/>
    </source>
</evidence>
<name>A0A3M9MYY1_9BACT</name>
<dbReference type="AlphaFoldDB" id="A0A3M9MYY1"/>
<organism evidence="1 2">
    <name type="scientific">Rufibacter latericius</name>
    <dbReference type="NCBI Taxonomy" id="2487040"/>
    <lineage>
        <taxon>Bacteria</taxon>
        <taxon>Pseudomonadati</taxon>
        <taxon>Bacteroidota</taxon>
        <taxon>Cytophagia</taxon>
        <taxon>Cytophagales</taxon>
        <taxon>Hymenobacteraceae</taxon>
        <taxon>Rufibacter</taxon>
    </lineage>
</organism>
<proteinExistence type="predicted"/>
<gene>
    <name evidence="1" type="ORF">EFB08_05435</name>
</gene>
<sequence>MSVPRIIAGPILRRTEKKSVSVWLACSSNFHCTLNLYDGDHVEVEAAGETGSTTSATLIETVKNAALTVQFGKNLWVALVTAEIGTIPLQAGKTYSYNLLIENMQEASEKGDLRTEGLLEDAESPKLPNKALGYKTNVLPSFAIPSDKPEELFIAQASCRKMHGQGDDALAYLDSILEEYNKETTPKIKNRPQQLLLTGDQIYADDVAGILLRYAGTQGGMSRVGEETIAIREDNTSETEELPVEHVTFPPFLRQHLLNTYAGFTSGAAGCHLMSFEEFAGVYLNSWSLRSWNEDFYRRIAEIIKEPTKEKIGSVAKDLLEGSGVADDPNLLFLMKDGDNLMGEAKKYVYNKELTEILQGSAPEEKFNSWLTRIRNRLERELREVANFAKALPQVSRVMANVPCYMIFDDHEITDDWNLTQRWKNQVYSKPLGRDIIRNGLMAYAVFQDWGNVPAEYKAIEETGEDASALSERTKFLRLATEYCDRVAKQTGLQTLRSEVIEPMEVLLGMGSEASKVKWHYNFPTGPVQTYVLNTRTSREYASLNAPPGLIPEDELKLQLPETLPDPEAPFVMVVSPVPVLGLASFEELIQPAAAAVVGIKDTSGPEVGIVAGEIEFDLESWAFNVPAFERLIERLNTYKKVILLSGDVHFGSTAVLDYWKGTDATPSSRILQLTSSATKNIWMENLAFFKSAIIQKIFTGIGADLEKLGWKSKVLSVTGNVSIRNRNRLRQDRAVIPTAGWQPGANVNVEPDYRWRLRFLADERERPDEHIKTDIDATNQESLKTGYQKIVQRHLDTFTSGVSRRLVWPSNVSKITFEADGDSWKVNHEFLFKKGHREPAERKVGAHIKHMVSLKAIGDETKRPQLV</sequence>
<protein>
    <recommendedName>
        <fullName evidence="3">PhoD-like phosphatase metallophosphatase domain-containing protein</fullName>
    </recommendedName>
</protein>
<accession>A0A3M9MYY1</accession>
<dbReference type="PANTHER" id="PTHR37031">
    <property type="entry name" value="METALLOPHOSPHATASE BINDING DOMAIN PROTEIN"/>
    <property type="match status" value="1"/>
</dbReference>
<dbReference type="InterPro" id="IPR029052">
    <property type="entry name" value="Metallo-depent_PP-like"/>
</dbReference>
<dbReference type="RefSeq" id="WP_123125906.1">
    <property type="nucleotide sequence ID" value="NZ_RJJD01000002.1"/>
</dbReference>
<dbReference type="SUPFAM" id="SSF56300">
    <property type="entry name" value="Metallo-dependent phosphatases"/>
    <property type="match status" value="1"/>
</dbReference>
<comment type="caution">
    <text evidence="1">The sequence shown here is derived from an EMBL/GenBank/DDBJ whole genome shotgun (WGS) entry which is preliminary data.</text>
</comment>
<dbReference type="Proteomes" id="UP000272117">
    <property type="component" value="Unassembled WGS sequence"/>
</dbReference>
<dbReference type="EMBL" id="RJJD01000002">
    <property type="protein sequence ID" value="RNI30690.1"/>
    <property type="molecule type" value="Genomic_DNA"/>
</dbReference>
<dbReference type="OrthoDB" id="9795624at2"/>
<dbReference type="Gene3D" id="3.60.21.70">
    <property type="entry name" value="PhoD-like phosphatase"/>
    <property type="match status" value="1"/>
</dbReference>
<reference evidence="1 2" key="1">
    <citation type="submission" date="2018-11" db="EMBL/GenBank/DDBJ databases">
        <title>Rufibacter latericius sp. nov., isolated from water in Baiyang Lake.</title>
        <authorList>
            <person name="Yang Y."/>
        </authorList>
    </citation>
    <scope>NUCLEOTIDE SEQUENCE [LARGE SCALE GENOMIC DNA]</scope>
    <source>
        <strain evidence="1 2">R-22-1c-1</strain>
    </source>
</reference>
<dbReference type="InterPro" id="IPR038607">
    <property type="entry name" value="PhoD-like_sf"/>
</dbReference>
<evidence type="ECO:0000313" key="1">
    <source>
        <dbReference type="EMBL" id="RNI30690.1"/>
    </source>
</evidence>